<organism evidence="3 4">
    <name type="scientific">Shewanella benthica KT99</name>
    <dbReference type="NCBI Taxonomy" id="314608"/>
    <lineage>
        <taxon>Bacteria</taxon>
        <taxon>Pseudomonadati</taxon>
        <taxon>Pseudomonadota</taxon>
        <taxon>Gammaproteobacteria</taxon>
        <taxon>Alteromonadales</taxon>
        <taxon>Shewanellaceae</taxon>
        <taxon>Shewanella</taxon>
    </lineage>
</organism>
<keyword evidence="4" id="KW-1185">Reference proteome</keyword>
<evidence type="ECO:0000313" key="3">
    <source>
        <dbReference type="EMBL" id="EDQ02308.1"/>
    </source>
</evidence>
<gene>
    <name evidence="3" type="ORF">KT99_13099</name>
</gene>
<comment type="caution">
    <text evidence="3">The sequence shown here is derived from an EMBL/GenBank/DDBJ whole genome shotgun (WGS) entry which is preliminary data.</text>
</comment>
<evidence type="ECO:0000259" key="2">
    <source>
        <dbReference type="Pfam" id="PF20432"/>
    </source>
</evidence>
<dbReference type="InterPro" id="IPR024467">
    <property type="entry name" value="Xre/MbcA/ParS-like_toxin-bd"/>
</dbReference>
<dbReference type="InterPro" id="IPR046847">
    <property type="entry name" value="Xre-like_HTH"/>
</dbReference>
<dbReference type="InterPro" id="IPR011979">
    <property type="entry name" value="Antitox_Xre"/>
</dbReference>
<protein>
    <submittedName>
        <fullName evidence="3">Uncharacterized protein</fullName>
    </submittedName>
</protein>
<feature type="domain" description="Antitoxin Xre/MbcA/ParS-like toxin-binding" evidence="1">
    <location>
        <begin position="97"/>
        <end position="147"/>
    </location>
</feature>
<name>A9CZI7_9GAMM</name>
<dbReference type="NCBIfam" id="TIGR02293">
    <property type="entry name" value="TAS_TIGR02293"/>
    <property type="match status" value="1"/>
</dbReference>
<dbReference type="GO" id="GO:0003677">
    <property type="term" value="F:DNA binding"/>
    <property type="evidence" value="ECO:0007669"/>
    <property type="project" value="InterPro"/>
</dbReference>
<dbReference type="Pfam" id="PF09722">
    <property type="entry name" value="Xre_MbcA_ParS_C"/>
    <property type="match status" value="1"/>
</dbReference>
<evidence type="ECO:0000313" key="4">
    <source>
        <dbReference type="Proteomes" id="UP000005839"/>
    </source>
</evidence>
<sequence length="150" mass="16288">MAITNVFTPASAANKVIGFWQSVGVPARGASLYEALHTGLPFEVYGKLAKVSGIEKSELACATVIASATLQRRAKAGKFNRDESDRLYRFAEVYKSALDLFEGEGVDATRWLRNPVRGLGNKRPIDMLSTSAETEAVLNLIGRLEHGVFA</sequence>
<feature type="domain" description="Antitoxin Xre-like helix-turn-helix" evidence="2">
    <location>
        <begin position="32"/>
        <end position="91"/>
    </location>
</feature>
<dbReference type="STRING" id="314608.KT99_13099"/>
<dbReference type="Pfam" id="PF20432">
    <property type="entry name" value="Xre-like-HTH"/>
    <property type="match status" value="1"/>
</dbReference>
<dbReference type="AlphaFoldDB" id="A9CZI7"/>
<proteinExistence type="predicted"/>
<dbReference type="RefSeq" id="WP_005496792.1">
    <property type="nucleotide sequence ID" value="NZ_ABIC01000004.1"/>
</dbReference>
<dbReference type="Proteomes" id="UP000005839">
    <property type="component" value="Unassembled WGS sequence"/>
</dbReference>
<dbReference type="EMBL" id="ABIC01000004">
    <property type="protein sequence ID" value="EDQ02308.1"/>
    <property type="molecule type" value="Genomic_DNA"/>
</dbReference>
<reference evidence="3 4" key="1">
    <citation type="submission" date="2007-10" db="EMBL/GenBank/DDBJ databases">
        <authorList>
            <person name="Yayanos A."/>
            <person name="Ferriera S."/>
            <person name="Johnson J."/>
            <person name="Kravitz S."/>
            <person name="Halpern A."/>
            <person name="Remington K."/>
            <person name="Beeson K."/>
            <person name="Tran B."/>
            <person name="Rogers Y.-H."/>
            <person name="Friedman R."/>
            <person name="Venter J.C."/>
        </authorList>
    </citation>
    <scope>NUCLEOTIDE SEQUENCE [LARGE SCALE GENOMIC DNA]</scope>
    <source>
        <strain evidence="3 4">KT99</strain>
    </source>
</reference>
<accession>A9CZI7</accession>
<evidence type="ECO:0000259" key="1">
    <source>
        <dbReference type="Pfam" id="PF09722"/>
    </source>
</evidence>